<dbReference type="RefSeq" id="WP_188662247.1">
    <property type="nucleotide sequence ID" value="NZ_BMKC01000001.1"/>
</dbReference>
<evidence type="ECO:0008006" key="3">
    <source>
        <dbReference type="Google" id="ProtNLM"/>
    </source>
</evidence>
<dbReference type="EMBL" id="BMKC01000001">
    <property type="protein sequence ID" value="GGA75583.1"/>
    <property type="molecule type" value="Genomic_DNA"/>
</dbReference>
<organism evidence="1 2">
    <name type="scientific">Arenimonas soli</name>
    <dbReference type="NCBI Taxonomy" id="2269504"/>
    <lineage>
        <taxon>Bacteria</taxon>
        <taxon>Pseudomonadati</taxon>
        <taxon>Pseudomonadota</taxon>
        <taxon>Gammaproteobacteria</taxon>
        <taxon>Lysobacterales</taxon>
        <taxon>Lysobacteraceae</taxon>
        <taxon>Arenimonas</taxon>
    </lineage>
</organism>
<protein>
    <recommendedName>
        <fullName evidence="3">Excisionase</fullName>
    </recommendedName>
</protein>
<comment type="caution">
    <text evidence="1">The sequence shown here is derived from an EMBL/GenBank/DDBJ whole genome shotgun (WGS) entry which is preliminary data.</text>
</comment>
<gene>
    <name evidence="1" type="ORF">GCM10011521_12190</name>
</gene>
<evidence type="ECO:0000313" key="1">
    <source>
        <dbReference type="EMBL" id="GGA75583.1"/>
    </source>
</evidence>
<accession>A0ABQ1HGZ8</accession>
<keyword evidence="2" id="KW-1185">Reference proteome</keyword>
<dbReference type="Proteomes" id="UP000623419">
    <property type="component" value="Unassembled WGS sequence"/>
</dbReference>
<name>A0ABQ1HGZ8_9GAMM</name>
<reference evidence="2" key="1">
    <citation type="journal article" date="2019" name="Int. J. Syst. Evol. Microbiol.">
        <title>The Global Catalogue of Microorganisms (GCM) 10K type strain sequencing project: providing services to taxonomists for standard genome sequencing and annotation.</title>
        <authorList>
            <consortium name="The Broad Institute Genomics Platform"/>
            <consortium name="The Broad Institute Genome Sequencing Center for Infectious Disease"/>
            <person name="Wu L."/>
            <person name="Ma J."/>
        </authorList>
    </citation>
    <scope>NUCLEOTIDE SEQUENCE [LARGE SCALE GENOMIC DNA]</scope>
    <source>
        <strain evidence="2">CGMCC 1.15905</strain>
    </source>
</reference>
<evidence type="ECO:0000313" key="2">
    <source>
        <dbReference type="Proteomes" id="UP000623419"/>
    </source>
</evidence>
<proteinExistence type="predicted"/>
<sequence>MLPTLSRVSQIAQDTGTTEAQWRWWIHRAQENGLASSGALIRIGRSVFLDREKAAAWLQQLAGCQARAA</sequence>